<dbReference type="InParanoid" id="C5KAI5"/>
<dbReference type="Proteomes" id="UP000007800">
    <property type="component" value="Unassembled WGS sequence"/>
</dbReference>
<gene>
    <name evidence="1" type="ORF">Pmar_PMAR004386</name>
</gene>
<sequence length="185" mass="20438">MSSKIVKDIFEAVSSASEDSLQLLSAMLTIDGVEEKPAFEAPAAEADVSVVEVILDELVEFVKKSRDHFCIRNADLRVVEIGRSDKSETLVVARARLEILPARFAIQVEDGFLPCADSLGEAAIINIKLVTNDDRSSLPTVKVTSLALRSDDIDIQWEREDVDGGVRYKVFPPKTNLKENYATTR</sequence>
<evidence type="ECO:0000313" key="1">
    <source>
        <dbReference type="EMBL" id="EER18521.1"/>
    </source>
</evidence>
<organism evidence="2">
    <name type="scientific">Perkinsus marinus (strain ATCC 50983 / TXsc)</name>
    <dbReference type="NCBI Taxonomy" id="423536"/>
    <lineage>
        <taxon>Eukaryota</taxon>
        <taxon>Sar</taxon>
        <taxon>Alveolata</taxon>
        <taxon>Perkinsozoa</taxon>
        <taxon>Perkinsea</taxon>
        <taxon>Perkinsida</taxon>
        <taxon>Perkinsidae</taxon>
        <taxon>Perkinsus</taxon>
    </lineage>
</organism>
<dbReference type="EMBL" id="GG671784">
    <property type="protein sequence ID" value="EER18521.1"/>
    <property type="molecule type" value="Genomic_DNA"/>
</dbReference>
<keyword evidence="2" id="KW-1185">Reference proteome</keyword>
<accession>C5KAI5</accession>
<dbReference type="RefSeq" id="XP_002786725.1">
    <property type="nucleotide sequence ID" value="XM_002786679.1"/>
</dbReference>
<protein>
    <submittedName>
        <fullName evidence="1">Uncharacterized protein</fullName>
    </submittedName>
</protein>
<evidence type="ECO:0000313" key="2">
    <source>
        <dbReference type="Proteomes" id="UP000007800"/>
    </source>
</evidence>
<reference evidence="1 2" key="1">
    <citation type="submission" date="2008-07" db="EMBL/GenBank/DDBJ databases">
        <authorList>
            <person name="El-Sayed N."/>
            <person name="Caler E."/>
            <person name="Inman J."/>
            <person name="Amedeo P."/>
            <person name="Hass B."/>
            <person name="Wortman J."/>
        </authorList>
    </citation>
    <scope>NUCLEOTIDE SEQUENCE [LARGE SCALE GENOMIC DNA]</scope>
    <source>
        <strain evidence="2">ATCC 50983 / TXsc</strain>
    </source>
</reference>
<dbReference type="GeneID" id="9049537"/>
<proteinExistence type="predicted"/>
<name>C5KAI5_PERM5</name>
<dbReference type="AlphaFoldDB" id="C5KAI5"/>